<evidence type="ECO:0000313" key="2">
    <source>
        <dbReference type="Proteomes" id="UP000235672"/>
    </source>
</evidence>
<sequence>MLFPYACNALASSRLGFLPIQNANPSNILAFHPFPTPYPIYPIHTQTQTQTQTQTRDQAF</sequence>
<dbReference type="Proteomes" id="UP000235672">
    <property type="component" value="Unassembled WGS sequence"/>
</dbReference>
<dbReference type="EMBL" id="KZ613473">
    <property type="protein sequence ID" value="PMD24334.1"/>
    <property type="molecule type" value="Genomic_DNA"/>
</dbReference>
<keyword evidence="2" id="KW-1185">Reference proteome</keyword>
<evidence type="ECO:0000313" key="1">
    <source>
        <dbReference type="EMBL" id="PMD24334.1"/>
    </source>
</evidence>
<organism evidence="1 2">
    <name type="scientific">Hyaloscypha hepaticicola</name>
    <dbReference type="NCBI Taxonomy" id="2082293"/>
    <lineage>
        <taxon>Eukaryota</taxon>
        <taxon>Fungi</taxon>
        <taxon>Dikarya</taxon>
        <taxon>Ascomycota</taxon>
        <taxon>Pezizomycotina</taxon>
        <taxon>Leotiomycetes</taxon>
        <taxon>Helotiales</taxon>
        <taxon>Hyaloscyphaceae</taxon>
        <taxon>Hyaloscypha</taxon>
    </lineage>
</organism>
<accession>A0A2J6QDJ1</accession>
<reference evidence="1 2" key="1">
    <citation type="submission" date="2016-05" db="EMBL/GenBank/DDBJ databases">
        <title>A degradative enzymes factory behind the ericoid mycorrhizal symbiosis.</title>
        <authorList>
            <consortium name="DOE Joint Genome Institute"/>
            <person name="Martino E."/>
            <person name="Morin E."/>
            <person name="Grelet G."/>
            <person name="Kuo A."/>
            <person name="Kohler A."/>
            <person name="Daghino S."/>
            <person name="Barry K."/>
            <person name="Choi C."/>
            <person name="Cichocki N."/>
            <person name="Clum A."/>
            <person name="Copeland A."/>
            <person name="Hainaut M."/>
            <person name="Haridas S."/>
            <person name="Labutti K."/>
            <person name="Lindquist E."/>
            <person name="Lipzen A."/>
            <person name="Khouja H.-R."/>
            <person name="Murat C."/>
            <person name="Ohm R."/>
            <person name="Olson A."/>
            <person name="Spatafora J."/>
            <person name="Veneault-Fourrey C."/>
            <person name="Henrissat B."/>
            <person name="Grigoriev I."/>
            <person name="Martin F."/>
            <person name="Perotto S."/>
        </authorList>
    </citation>
    <scope>NUCLEOTIDE SEQUENCE [LARGE SCALE GENOMIC DNA]</scope>
    <source>
        <strain evidence="1 2">UAMH 7357</strain>
    </source>
</reference>
<dbReference type="AlphaFoldDB" id="A0A2J6QDJ1"/>
<proteinExistence type="predicted"/>
<gene>
    <name evidence="1" type="ORF">NA56DRAFT_34413</name>
</gene>
<protein>
    <submittedName>
        <fullName evidence="1">Uncharacterized protein</fullName>
    </submittedName>
</protein>
<name>A0A2J6QDJ1_9HELO</name>